<evidence type="ECO:0000256" key="3">
    <source>
        <dbReference type="ARBA" id="ARBA00022989"/>
    </source>
</evidence>
<evidence type="ECO:0000256" key="4">
    <source>
        <dbReference type="ARBA" id="ARBA00023136"/>
    </source>
</evidence>
<dbReference type="Pfam" id="PF02618">
    <property type="entry name" value="YceG"/>
    <property type="match status" value="1"/>
</dbReference>
<dbReference type="CDD" id="cd08010">
    <property type="entry name" value="MltG_like"/>
    <property type="match status" value="1"/>
</dbReference>
<keyword evidence="5 7" id="KW-0456">Lyase</keyword>
<dbReference type="Proteomes" id="UP001629953">
    <property type="component" value="Unassembled WGS sequence"/>
</dbReference>
<comment type="function">
    <text evidence="7">Functions as a peptidoglycan terminase that cleaves nascent peptidoglycan strands endolytically to terminate their elongation.</text>
</comment>
<keyword evidence="4 7" id="KW-0472">Membrane</keyword>
<comment type="catalytic activity">
    <reaction evidence="7">
        <text>a peptidoglycan chain = a peptidoglycan chain with N-acetyl-1,6-anhydromuramyl-[peptide] at the reducing end + a peptidoglycan chain with N-acetylglucosamine at the non-reducing end.</text>
        <dbReference type="EC" id="4.2.2.29"/>
    </reaction>
</comment>
<comment type="caution">
    <text evidence="8">The sequence shown here is derived from an EMBL/GenBank/DDBJ whole genome shotgun (WGS) entry which is preliminary data.</text>
</comment>
<evidence type="ECO:0000313" key="9">
    <source>
        <dbReference type="Proteomes" id="UP001629953"/>
    </source>
</evidence>
<dbReference type="RefSeq" id="WP_408622176.1">
    <property type="nucleotide sequence ID" value="NZ_JBEQCT010000001.1"/>
</dbReference>
<organism evidence="8 9">
    <name type="scientific">Celerinatantimonas yamalensis</name>
    <dbReference type="NCBI Taxonomy" id="559956"/>
    <lineage>
        <taxon>Bacteria</taxon>
        <taxon>Pseudomonadati</taxon>
        <taxon>Pseudomonadota</taxon>
        <taxon>Gammaproteobacteria</taxon>
        <taxon>Celerinatantimonadaceae</taxon>
        <taxon>Celerinatantimonas</taxon>
    </lineage>
</organism>
<dbReference type="PANTHER" id="PTHR30518">
    <property type="entry name" value="ENDOLYTIC MUREIN TRANSGLYCOSYLASE"/>
    <property type="match status" value="1"/>
</dbReference>
<evidence type="ECO:0000256" key="6">
    <source>
        <dbReference type="ARBA" id="ARBA00023316"/>
    </source>
</evidence>
<dbReference type="EMBL" id="JBEQCT010000001">
    <property type="protein sequence ID" value="MFM2484033.1"/>
    <property type="molecule type" value="Genomic_DNA"/>
</dbReference>
<evidence type="ECO:0000313" key="8">
    <source>
        <dbReference type="EMBL" id="MFM2484033.1"/>
    </source>
</evidence>
<keyword evidence="3 7" id="KW-1133">Transmembrane helix</keyword>
<protein>
    <recommendedName>
        <fullName evidence="7">Endolytic murein transglycosylase</fullName>
        <ecNumber evidence="7">4.2.2.29</ecNumber>
    </recommendedName>
    <alternativeName>
        <fullName evidence="7">Peptidoglycan lytic transglycosylase</fullName>
    </alternativeName>
    <alternativeName>
        <fullName evidence="7">Peptidoglycan polymerization terminase</fullName>
    </alternativeName>
</protein>
<dbReference type="InterPro" id="IPR003770">
    <property type="entry name" value="MLTG-like"/>
</dbReference>
<dbReference type="NCBIfam" id="TIGR00247">
    <property type="entry name" value="endolytic transglycosylase MltG"/>
    <property type="match status" value="1"/>
</dbReference>
<proteinExistence type="inferred from homology"/>
<dbReference type="HAMAP" id="MF_02065">
    <property type="entry name" value="MltG"/>
    <property type="match status" value="1"/>
</dbReference>
<dbReference type="PANTHER" id="PTHR30518:SF2">
    <property type="entry name" value="ENDOLYTIC MUREIN TRANSGLYCOSYLASE"/>
    <property type="match status" value="1"/>
</dbReference>
<evidence type="ECO:0000256" key="7">
    <source>
        <dbReference type="HAMAP-Rule" id="MF_02065"/>
    </source>
</evidence>
<dbReference type="EC" id="4.2.2.29" evidence="7"/>
<keyword evidence="6 7" id="KW-0961">Cell wall biogenesis/degradation</keyword>
<keyword evidence="2 7" id="KW-0812">Transmembrane</keyword>
<evidence type="ECO:0000256" key="1">
    <source>
        <dbReference type="ARBA" id="ARBA00022475"/>
    </source>
</evidence>
<keyword evidence="7" id="KW-0997">Cell inner membrane</keyword>
<evidence type="ECO:0000256" key="5">
    <source>
        <dbReference type="ARBA" id="ARBA00023239"/>
    </source>
</evidence>
<accession>A0ABW9G3B7</accession>
<name>A0ABW9G3B7_9GAMM</name>
<keyword evidence="9" id="KW-1185">Reference proteome</keyword>
<dbReference type="Gene3D" id="3.30.160.60">
    <property type="entry name" value="Classic Zinc Finger"/>
    <property type="match status" value="2"/>
</dbReference>
<feature type="site" description="Important for catalytic activity" evidence="7">
    <location>
        <position position="216"/>
    </location>
</feature>
<keyword evidence="1 7" id="KW-1003">Cell membrane</keyword>
<gene>
    <name evidence="7 8" type="primary">mltG</name>
    <name evidence="8" type="ORF">ABUE30_02955</name>
</gene>
<sequence length="332" mass="37883">MIFRKSSYSLIGGIIALLVITGYQTYQYAEQLWNHRVLDKQQLYTLKENTRLIDVFEQLHPLAPQQRFVLKGWLRLYPQLAKIKAGTYQLPAQASFAKIAAILRSGNVYQYHITFVDGETMTQWWQQLQQAPGIKINQASLTQVTAELGFSNGNMEGWLLPETYYYTQGTTAEALLNRAYQAMRQFLAQTWQTRKAGLPIRSPYQLLVLASIIEKETGEVEEMPKVASVFVNRLHQHMRLQSDPTVIYGLGDAYTGNLTRANLRQKTRYNTYVIYGLPPTPIAMPGRSAIQAAAHPANTNYYYFVADGSGGHHFSVNLQEHNQAVRKYILKR</sequence>
<reference evidence="8 9" key="1">
    <citation type="journal article" date="2013" name="Int. J. Syst. Evol. Microbiol.">
        <title>Celerinatantimonas yamalensis sp. nov., a cold-adapted diazotrophic bacterium from a cold permafrost brine.</title>
        <authorList>
            <person name="Shcherbakova V."/>
            <person name="Chuvilskaya N."/>
            <person name="Rivkina E."/>
            <person name="Demidov N."/>
            <person name="Uchaeva V."/>
            <person name="Suetin S."/>
            <person name="Suzina N."/>
            <person name="Gilichinsky D."/>
        </authorList>
    </citation>
    <scope>NUCLEOTIDE SEQUENCE [LARGE SCALE GENOMIC DNA]</scope>
    <source>
        <strain evidence="8 9">C7</strain>
    </source>
</reference>
<comment type="similarity">
    <text evidence="7">Belongs to the transglycosylase MltG family.</text>
</comment>
<evidence type="ECO:0000256" key="2">
    <source>
        <dbReference type="ARBA" id="ARBA00022692"/>
    </source>
</evidence>